<protein>
    <submittedName>
        <fullName evidence="3">DUF5103 domain-containing protein</fullName>
    </submittedName>
</protein>
<name>A0A5C0VEM0_9SPHI</name>
<accession>A0A5C0VEM0</accession>
<feature type="domain" description="Type 9 secretion system plug protein N-terminal" evidence="2">
    <location>
        <begin position="49"/>
        <end position="174"/>
    </location>
</feature>
<dbReference type="Pfam" id="PF17116">
    <property type="entry name" value="T9SS_plug_1st"/>
    <property type="match status" value="1"/>
</dbReference>
<dbReference type="Proteomes" id="UP000323653">
    <property type="component" value="Chromosome"/>
</dbReference>
<dbReference type="EMBL" id="CP043329">
    <property type="protein sequence ID" value="QEK51138.1"/>
    <property type="molecule type" value="Genomic_DNA"/>
</dbReference>
<evidence type="ECO:0000313" key="4">
    <source>
        <dbReference type="Proteomes" id="UP000323653"/>
    </source>
</evidence>
<evidence type="ECO:0000313" key="3">
    <source>
        <dbReference type="EMBL" id="QEK51138.1"/>
    </source>
</evidence>
<reference evidence="3 4" key="1">
    <citation type="submission" date="2019-08" db="EMBL/GenBank/DDBJ databases">
        <title>Pedobacter sp. nov., isolated from Han river, South Korea.</title>
        <authorList>
            <person name="Lee D.-H."/>
            <person name="Kim Y.-S."/>
            <person name="Hwang E.-M."/>
            <person name="Le Tran T.C."/>
            <person name="Cha C.-J."/>
        </authorList>
    </citation>
    <scope>NUCLEOTIDE SEQUENCE [LARGE SCALE GENOMIC DNA]</scope>
    <source>
        <strain evidence="3 4">CJ43</strain>
    </source>
</reference>
<dbReference type="Gene3D" id="2.60.40.10">
    <property type="entry name" value="Immunoglobulins"/>
    <property type="match status" value="1"/>
</dbReference>
<keyword evidence="4" id="KW-1185">Reference proteome</keyword>
<keyword evidence="1" id="KW-0732">Signal</keyword>
<feature type="signal peptide" evidence="1">
    <location>
        <begin position="1"/>
        <end position="19"/>
    </location>
</feature>
<dbReference type="InterPro" id="IPR013783">
    <property type="entry name" value="Ig-like_fold"/>
</dbReference>
<organism evidence="3 4">
    <name type="scientific">Pedobacter aquae</name>
    <dbReference type="NCBI Taxonomy" id="2605747"/>
    <lineage>
        <taxon>Bacteria</taxon>
        <taxon>Pseudomonadati</taxon>
        <taxon>Bacteroidota</taxon>
        <taxon>Sphingobacteriia</taxon>
        <taxon>Sphingobacteriales</taxon>
        <taxon>Sphingobacteriaceae</taxon>
        <taxon>Pedobacter</taxon>
    </lineage>
</organism>
<evidence type="ECO:0000256" key="1">
    <source>
        <dbReference type="SAM" id="SignalP"/>
    </source>
</evidence>
<sequence length="440" mass="51036">MRKSLIYLFLMLLSLATFAQKKPKKVRAYVAVTPESVTVYDNKNYIPEIKSVEFFNAEKDQSFPVLSLGSSQQVILKFDDLRGGSRNLFYTLEHCDADWKPSSLSPIEYLQSFTEERINNFRYSFGTFISYTHYELSLPNSSIIPKISGNYLLKVYEDGDQRKILISRRLYIVQAKVNVQAEITQSAIVAKRDERQKVNINIAHPGLAIQNPYQEIRIVTLKNNRTDLMKTINKPLFVRNNLLVYADNLTNDFDGANEFRRFDTRSLRFKSERVGQIVLDSLYRILLFPDAALNTPNYSYQFDENGKFYIINQDGNSDDYAGDYAAVTFTLNAEEPDANGHAYIIGQFNAYQKNADSRLIYHPENKQFSKTMLLKQGVYDYKYTWATEDGKIINDHAFDGSFFETENDYQILVYYRAPASRFEELIAFRELNSRQLPRTN</sequence>
<dbReference type="AlphaFoldDB" id="A0A5C0VEM0"/>
<feature type="chain" id="PRO_5022726780" evidence="1">
    <location>
        <begin position="20"/>
        <end position="440"/>
    </location>
</feature>
<dbReference type="RefSeq" id="WP_149074188.1">
    <property type="nucleotide sequence ID" value="NZ_CP043329.1"/>
</dbReference>
<proteinExistence type="predicted"/>
<gene>
    <name evidence="3" type="ORF">FYC62_05205</name>
</gene>
<dbReference type="InterPro" id="IPR031345">
    <property type="entry name" value="T9SS_Plug_N"/>
</dbReference>
<evidence type="ECO:0000259" key="2">
    <source>
        <dbReference type="Pfam" id="PF17116"/>
    </source>
</evidence>
<dbReference type="KEGG" id="pej:FYC62_05205"/>